<protein>
    <submittedName>
        <fullName evidence="1">Uncharacterized protein</fullName>
    </submittedName>
</protein>
<accession>A0A8D8X7T1</accession>
<proteinExistence type="predicted"/>
<dbReference type="AlphaFoldDB" id="A0A8D8X7T1"/>
<reference evidence="1" key="1">
    <citation type="submission" date="2021-05" db="EMBL/GenBank/DDBJ databases">
        <authorList>
            <person name="Alioto T."/>
            <person name="Alioto T."/>
            <person name="Gomez Garrido J."/>
        </authorList>
    </citation>
    <scope>NUCLEOTIDE SEQUENCE</scope>
</reference>
<dbReference type="EMBL" id="HBUF01279875">
    <property type="protein sequence ID" value="CAG6687118.1"/>
    <property type="molecule type" value="Transcribed_RNA"/>
</dbReference>
<evidence type="ECO:0000313" key="1">
    <source>
        <dbReference type="EMBL" id="CAG6687118.1"/>
    </source>
</evidence>
<name>A0A8D8X7T1_9HEMI</name>
<organism evidence="1">
    <name type="scientific">Cacopsylla melanoneura</name>
    <dbReference type="NCBI Taxonomy" id="428564"/>
    <lineage>
        <taxon>Eukaryota</taxon>
        <taxon>Metazoa</taxon>
        <taxon>Ecdysozoa</taxon>
        <taxon>Arthropoda</taxon>
        <taxon>Hexapoda</taxon>
        <taxon>Insecta</taxon>
        <taxon>Pterygota</taxon>
        <taxon>Neoptera</taxon>
        <taxon>Paraneoptera</taxon>
        <taxon>Hemiptera</taxon>
        <taxon>Sternorrhyncha</taxon>
        <taxon>Psylloidea</taxon>
        <taxon>Psyllidae</taxon>
        <taxon>Psyllinae</taxon>
        <taxon>Cacopsylla</taxon>
    </lineage>
</organism>
<sequence>MSNEFKVHKTSLIFTSRSTKGNLQGKILQVRRVDDIKQYCFMNPMYVMLTFQWKIYNPSFSYGEYPNPFFTKKKKKTKYVILWQWQIYNPSFLLYPSTL</sequence>